<sequence>MHIITLNPIPEGLPIRLSQLVLGCHLRELNENGVVFYQHDEQGNPHKIGEPIVIEWVEEHAMVPTEVSIVPTDSRWAFQSWASANSRENLFRIGGEPSWVQSGEVLTCPISGEKMQFIMQLDSEVPDVQGGEVYYGSGGLCYIFWCDKTKVSGYIMQHT</sequence>
<keyword evidence="2" id="KW-1185">Reference proteome</keyword>
<comment type="caution">
    <text evidence="1">The sequence shown here is derived from an EMBL/GenBank/DDBJ whole genome shotgun (WGS) entry which is preliminary data.</text>
</comment>
<protein>
    <recommendedName>
        <fullName evidence="3">DUF1963 domain-containing protein</fullName>
    </recommendedName>
</protein>
<gene>
    <name evidence="1" type="ORF">HMPREF9712_02290</name>
</gene>
<accession>A0ABN0E948</accession>
<evidence type="ECO:0000313" key="2">
    <source>
        <dbReference type="Proteomes" id="UP000005402"/>
    </source>
</evidence>
<reference evidence="1" key="1">
    <citation type="submission" date="2012-07" db="EMBL/GenBank/DDBJ databases">
        <title>The Genome Sequence of Myroides odoratimimus CCUG 10230.</title>
        <authorList>
            <consortium name="The Broad Institute Genome Sequencing Platform"/>
            <person name="Earl A."/>
            <person name="Ward D."/>
            <person name="Feldgarden M."/>
            <person name="Gevers D."/>
            <person name="Huys G."/>
            <person name="Walker B."/>
            <person name="Young S.K."/>
            <person name="Zeng Q."/>
            <person name="Gargeya S."/>
            <person name="Fitzgerald M."/>
            <person name="Haas B."/>
            <person name="Abouelleil A."/>
            <person name="Alvarado L."/>
            <person name="Arachchi H.M."/>
            <person name="Berlin A.M."/>
            <person name="Chapman S.B."/>
            <person name="Goldberg J."/>
            <person name="Griggs A."/>
            <person name="Gujja S."/>
            <person name="Hansen M."/>
            <person name="Howarth C."/>
            <person name="Imamovic A."/>
            <person name="Larimer J."/>
            <person name="McCowen C."/>
            <person name="Montmayeur A."/>
            <person name="Murphy C."/>
            <person name="Neiman D."/>
            <person name="Pearson M."/>
            <person name="Priest M."/>
            <person name="Roberts A."/>
            <person name="Saif S."/>
            <person name="Shea T."/>
            <person name="Sisk P."/>
            <person name="Sykes S."/>
            <person name="Wortman J."/>
            <person name="Nusbaum C."/>
            <person name="Birren B."/>
        </authorList>
    </citation>
    <scope>NUCLEOTIDE SEQUENCE [LARGE SCALE GENOMIC DNA]</scope>
    <source>
        <strain evidence="1">CCUG 10230</strain>
    </source>
</reference>
<name>A0ABN0E948_9FLAO</name>
<dbReference type="RefSeq" id="WP_006259120.1">
    <property type="nucleotide sequence ID" value="NZ_KE161015.1"/>
</dbReference>
<dbReference type="Proteomes" id="UP000005402">
    <property type="component" value="Unassembled WGS sequence"/>
</dbReference>
<dbReference type="EMBL" id="AGEC02000012">
    <property type="protein sequence ID" value="EHO08628.1"/>
    <property type="molecule type" value="Genomic_DNA"/>
</dbReference>
<evidence type="ECO:0008006" key="3">
    <source>
        <dbReference type="Google" id="ProtNLM"/>
    </source>
</evidence>
<proteinExistence type="predicted"/>
<organism evidence="1 2">
    <name type="scientific">Myroides odoratimimus CCUG 10230</name>
    <dbReference type="NCBI Taxonomy" id="883150"/>
    <lineage>
        <taxon>Bacteria</taxon>
        <taxon>Pseudomonadati</taxon>
        <taxon>Bacteroidota</taxon>
        <taxon>Flavobacteriia</taxon>
        <taxon>Flavobacteriales</taxon>
        <taxon>Flavobacteriaceae</taxon>
        <taxon>Myroides</taxon>
    </lineage>
</organism>
<dbReference type="SUPFAM" id="SSF103032">
    <property type="entry name" value="Hypothetical protein YwqG"/>
    <property type="match status" value="1"/>
</dbReference>
<evidence type="ECO:0000313" key="1">
    <source>
        <dbReference type="EMBL" id="EHO08628.1"/>
    </source>
</evidence>
<dbReference type="InterPro" id="IPR035948">
    <property type="entry name" value="YwqG-like_sf"/>
</dbReference>